<proteinExistence type="predicted"/>
<feature type="domain" description="Glycosyltransferase subfamily 4-like N-terminal" evidence="3">
    <location>
        <begin position="15"/>
        <end position="203"/>
    </location>
</feature>
<dbReference type="InterPro" id="IPR001296">
    <property type="entry name" value="Glyco_trans_1"/>
</dbReference>
<dbReference type="GO" id="GO:0009103">
    <property type="term" value="P:lipopolysaccharide biosynthetic process"/>
    <property type="evidence" value="ECO:0007669"/>
    <property type="project" value="TreeGrafter"/>
</dbReference>
<evidence type="ECO:0000313" key="4">
    <source>
        <dbReference type="EMBL" id="BAT23215.1"/>
    </source>
</evidence>
<dbReference type="Pfam" id="PF00534">
    <property type="entry name" value="Glycos_transf_1"/>
    <property type="match status" value="1"/>
</dbReference>
<keyword evidence="1 4" id="KW-0808">Transferase</keyword>
<feature type="domain" description="Glycosyl transferase family 1" evidence="2">
    <location>
        <begin position="222"/>
        <end position="377"/>
    </location>
</feature>
<dbReference type="GO" id="GO:0016757">
    <property type="term" value="F:glycosyltransferase activity"/>
    <property type="evidence" value="ECO:0007669"/>
    <property type="project" value="InterPro"/>
</dbReference>
<dbReference type="PANTHER" id="PTHR46401">
    <property type="entry name" value="GLYCOSYLTRANSFERASE WBBK-RELATED"/>
    <property type="match status" value="1"/>
</dbReference>
<dbReference type="EMBL" id="AB924549">
    <property type="protein sequence ID" value="BAT23215.1"/>
    <property type="molecule type" value="Genomic_DNA"/>
</dbReference>
<dbReference type="AlphaFoldDB" id="A0A0P0YPW9"/>
<reference evidence="4" key="2">
    <citation type="journal article" date="2015" name="Sci. Rep.">
        <title>Genetic analysis of capsular polysaccharide synthesis gene clusters in 79 capsular types of Klebsiella spp.</title>
        <authorList>
            <person name="Pan Y.J."/>
            <person name="Lin T.L."/>
            <person name="Chen C.T."/>
            <person name="Chen Y.Y."/>
            <person name="Hsieh P.F."/>
            <person name="Hsu C.R."/>
            <person name="Wu M.C."/>
            <person name="Wang J.T."/>
        </authorList>
    </citation>
    <scope>NUCLEOTIDE SEQUENCE</scope>
    <source>
        <strain evidence="4">F052</strain>
    </source>
</reference>
<reference evidence="4" key="1">
    <citation type="submission" date="2014-04" db="EMBL/GenBank/DDBJ databases">
        <authorList>
            <person name="Harrison E."/>
        </authorList>
    </citation>
    <scope>NUCLEOTIDE SEQUENCE</scope>
    <source>
        <strain evidence="4">F052</strain>
    </source>
</reference>
<name>A0A0P0YPW9_9ENTR</name>
<evidence type="ECO:0000259" key="3">
    <source>
        <dbReference type="Pfam" id="PF13579"/>
    </source>
</evidence>
<dbReference type="PANTHER" id="PTHR46401:SF2">
    <property type="entry name" value="GLYCOSYLTRANSFERASE WBBK-RELATED"/>
    <property type="match status" value="1"/>
</dbReference>
<dbReference type="Gene3D" id="3.40.50.2000">
    <property type="entry name" value="Glycogen Phosphorylase B"/>
    <property type="match status" value="2"/>
</dbReference>
<dbReference type="Pfam" id="PF13579">
    <property type="entry name" value="Glyco_trans_4_4"/>
    <property type="match status" value="1"/>
</dbReference>
<evidence type="ECO:0000259" key="2">
    <source>
        <dbReference type="Pfam" id="PF00534"/>
    </source>
</evidence>
<dbReference type="CDD" id="cd03794">
    <property type="entry name" value="GT4_WbuB-like"/>
    <property type="match status" value="1"/>
</dbReference>
<accession>A0A0P0YPW9</accession>
<gene>
    <name evidence="4" type="primary">wcaI</name>
</gene>
<dbReference type="InterPro" id="IPR028098">
    <property type="entry name" value="Glyco_trans_4-like_N"/>
</dbReference>
<organism evidence="4">
    <name type="scientific">Klebsiella sp. F052</name>
    <dbReference type="NCBI Taxonomy" id="1497793"/>
    <lineage>
        <taxon>Bacteria</taxon>
        <taxon>Pseudomonadati</taxon>
        <taxon>Pseudomonadota</taxon>
        <taxon>Gammaproteobacteria</taxon>
        <taxon>Enterobacterales</taxon>
        <taxon>Enterobacteriaceae</taxon>
        <taxon>Klebsiella/Raoultella group</taxon>
        <taxon>Klebsiella</taxon>
    </lineage>
</organism>
<dbReference type="SUPFAM" id="SSF53756">
    <property type="entry name" value="UDP-Glycosyltransferase/glycogen phosphorylase"/>
    <property type="match status" value="1"/>
</dbReference>
<evidence type="ECO:0000256" key="1">
    <source>
        <dbReference type="ARBA" id="ARBA00022679"/>
    </source>
</evidence>
<protein>
    <submittedName>
        <fullName evidence="4">Glycosyl transferase</fullName>
    </submittedName>
</protein>
<sequence length="408" mass="45496">MKILVYGINYEPELTGIGKYSGEMSRWFADNNNEVTVVTAPPYYPEWKLTKPYKNRYSKDVVNNISVFRSPLYIPARPGFVKRVLHLSSFALTSSVNLLRLVKLKPDVVIYVVPTLFCALPVLIYIKITGAKSVIHIQDYELDAMFGLGSGNGKGSKLSSFLYYLERKILKRFDRVSTISKNMLNKARAKGVEDKNLVLFPNWSETDRFRNVVVPVDFYSELGISRTSKIVLYSGNIGKKQGLENLIPIAKKFEDEDIVFLIVGDGVGKKDLYDASVNAGSKNILFKPLLPYEQLPMLLAIAHCHLVIQKKGVADAVLPSKLTNILAAGGQSVITAEADTELGMVCRDNEGLAVLVEPENELALEEGIRKCLQLPKFNPVAQLYAENNLAKENVMASFLAELQRLSKI</sequence>
<dbReference type="NCBIfam" id="NF007640">
    <property type="entry name" value="PRK10307.1"/>
    <property type="match status" value="1"/>
</dbReference>